<dbReference type="EMBL" id="BMAW01081998">
    <property type="protein sequence ID" value="GFU27156.1"/>
    <property type="molecule type" value="Genomic_DNA"/>
</dbReference>
<keyword evidence="3" id="KW-1185">Reference proteome</keyword>
<keyword evidence="1" id="KW-1133">Transmembrane helix</keyword>
<organism evidence="2 3">
    <name type="scientific">Nephila pilipes</name>
    <name type="common">Giant wood spider</name>
    <name type="synonym">Nephila maculata</name>
    <dbReference type="NCBI Taxonomy" id="299642"/>
    <lineage>
        <taxon>Eukaryota</taxon>
        <taxon>Metazoa</taxon>
        <taxon>Ecdysozoa</taxon>
        <taxon>Arthropoda</taxon>
        <taxon>Chelicerata</taxon>
        <taxon>Arachnida</taxon>
        <taxon>Araneae</taxon>
        <taxon>Araneomorphae</taxon>
        <taxon>Entelegynae</taxon>
        <taxon>Araneoidea</taxon>
        <taxon>Nephilidae</taxon>
        <taxon>Nephila</taxon>
    </lineage>
</organism>
<dbReference type="Proteomes" id="UP000887013">
    <property type="component" value="Unassembled WGS sequence"/>
</dbReference>
<feature type="transmembrane region" description="Helical" evidence="1">
    <location>
        <begin position="68"/>
        <end position="85"/>
    </location>
</feature>
<name>A0A8X6UKY2_NEPPI</name>
<proteinExistence type="predicted"/>
<gene>
    <name evidence="2" type="ORF">NPIL_373541</name>
</gene>
<protein>
    <submittedName>
        <fullName evidence="2">Uncharacterized protein</fullName>
    </submittedName>
</protein>
<accession>A0A8X6UKY2</accession>
<evidence type="ECO:0000256" key="1">
    <source>
        <dbReference type="SAM" id="Phobius"/>
    </source>
</evidence>
<evidence type="ECO:0000313" key="2">
    <source>
        <dbReference type="EMBL" id="GFU27156.1"/>
    </source>
</evidence>
<reference evidence="2" key="1">
    <citation type="submission" date="2020-08" db="EMBL/GenBank/DDBJ databases">
        <title>Multicomponent nature underlies the extraordinary mechanical properties of spider dragline silk.</title>
        <authorList>
            <person name="Kono N."/>
            <person name="Nakamura H."/>
            <person name="Mori M."/>
            <person name="Yoshida Y."/>
            <person name="Ohtoshi R."/>
            <person name="Malay A.D."/>
            <person name="Moran D.A.P."/>
            <person name="Tomita M."/>
            <person name="Numata K."/>
            <person name="Arakawa K."/>
        </authorList>
    </citation>
    <scope>NUCLEOTIDE SEQUENCE</scope>
</reference>
<keyword evidence="1" id="KW-0812">Transmembrane</keyword>
<dbReference type="AlphaFoldDB" id="A0A8X6UKY2"/>
<evidence type="ECO:0000313" key="3">
    <source>
        <dbReference type="Proteomes" id="UP000887013"/>
    </source>
</evidence>
<feature type="transmembrane region" description="Helical" evidence="1">
    <location>
        <begin position="7"/>
        <end position="30"/>
    </location>
</feature>
<keyword evidence="1" id="KW-0472">Membrane</keyword>
<sequence length="99" mass="11296">MDRGTKYCCTLMCTSFMCSIWFTVVADIVLPVDAETIDVAHGEAALQFNLAKTTRYLSFKRLSSGDRAHVLDQLFGLFSIISMIVSQRNYERQSKEQYL</sequence>
<comment type="caution">
    <text evidence="2">The sequence shown here is derived from an EMBL/GenBank/DDBJ whole genome shotgun (WGS) entry which is preliminary data.</text>
</comment>